<accession>A0ABM5WSJ6</accession>
<reference evidence="5" key="1">
    <citation type="submission" date="2016-01" db="EMBL/GenBank/DDBJ databases">
        <title>Complete genome of Planococcus kocurri type strain.</title>
        <authorList>
            <person name="See-Too W.S."/>
        </authorList>
    </citation>
    <scope>NUCLEOTIDE SEQUENCE [LARGE SCALE GENOMIC DNA]</scope>
    <source>
        <strain evidence="5">ATCC 43650</strain>
    </source>
</reference>
<evidence type="ECO:0000259" key="4">
    <source>
        <dbReference type="PROSITE" id="PS51677"/>
    </source>
</evidence>
<protein>
    <recommendedName>
        <fullName evidence="4">NodB homology domain-containing protein</fullName>
    </recommendedName>
</protein>
<keyword evidence="3" id="KW-1133">Transmembrane helix</keyword>
<dbReference type="Proteomes" id="UP000065533">
    <property type="component" value="Chromosome"/>
</dbReference>
<dbReference type="PANTHER" id="PTHR10587">
    <property type="entry name" value="GLYCOSYL TRANSFERASE-RELATED"/>
    <property type="match status" value="1"/>
</dbReference>
<evidence type="ECO:0000256" key="2">
    <source>
        <dbReference type="ARBA" id="ARBA00022801"/>
    </source>
</evidence>
<dbReference type="InterPro" id="IPR050248">
    <property type="entry name" value="Polysacc_deacetylase_ArnD"/>
</dbReference>
<sequence length="287" mass="32139">MEKARRNHRYFWIDITFLIVMIALPISTMSLITLITKESAVTQASTKIETTDSHKFELVNSNTLGNLISETSLQKGNTASSLNQKDSTKYVAKDEEIKGDYVDSNKKVALTFDDGPHPKVTMQILEILKKYDAKATFFMLGNMVEKYPEIAKNVQRAGHELGNHAWSHLDLTNLGAEAAQNEIAETSAIIENTTGQKATEFRPPYGAVDGTVRNQTDLPFIFWDVDTLDWKHRDSKQLLTHVKDITKEGSTILMHDIHQSTADGLDAVLAYLQSEGYTFVTVSDLNN</sequence>
<dbReference type="SUPFAM" id="SSF88713">
    <property type="entry name" value="Glycoside hydrolase/deacetylase"/>
    <property type="match status" value="1"/>
</dbReference>
<evidence type="ECO:0000256" key="3">
    <source>
        <dbReference type="SAM" id="Phobius"/>
    </source>
</evidence>
<gene>
    <name evidence="5" type="ORF">AUO94_00860</name>
</gene>
<dbReference type="PANTHER" id="PTHR10587:SF133">
    <property type="entry name" value="CHITIN DEACETYLASE 1-RELATED"/>
    <property type="match status" value="1"/>
</dbReference>
<evidence type="ECO:0000313" key="5">
    <source>
        <dbReference type="EMBL" id="ALS77279.1"/>
    </source>
</evidence>
<feature type="domain" description="NodB homology" evidence="4">
    <location>
        <begin position="106"/>
        <end position="280"/>
    </location>
</feature>
<dbReference type="PROSITE" id="PS51677">
    <property type="entry name" value="NODB"/>
    <property type="match status" value="1"/>
</dbReference>
<organism evidence="5 6">
    <name type="scientific">Planococcus kocurii</name>
    <dbReference type="NCBI Taxonomy" id="1374"/>
    <lineage>
        <taxon>Bacteria</taxon>
        <taxon>Bacillati</taxon>
        <taxon>Bacillota</taxon>
        <taxon>Bacilli</taxon>
        <taxon>Bacillales</taxon>
        <taxon>Caryophanaceae</taxon>
        <taxon>Planococcus</taxon>
    </lineage>
</organism>
<keyword evidence="3" id="KW-0812">Transmembrane</keyword>
<keyword evidence="3" id="KW-0472">Membrane</keyword>
<dbReference type="Pfam" id="PF01522">
    <property type="entry name" value="Polysacc_deac_1"/>
    <property type="match status" value="1"/>
</dbReference>
<evidence type="ECO:0000313" key="6">
    <source>
        <dbReference type="Proteomes" id="UP000065533"/>
    </source>
</evidence>
<name>A0ABM5WSJ6_9BACL</name>
<dbReference type="InterPro" id="IPR011330">
    <property type="entry name" value="Glyco_hydro/deAcase_b/a-brl"/>
</dbReference>
<evidence type="ECO:0000256" key="1">
    <source>
        <dbReference type="ARBA" id="ARBA00022723"/>
    </source>
</evidence>
<keyword evidence="2" id="KW-0378">Hydrolase</keyword>
<dbReference type="Gene3D" id="3.20.20.370">
    <property type="entry name" value="Glycoside hydrolase/deacetylase"/>
    <property type="match status" value="1"/>
</dbReference>
<feature type="transmembrane region" description="Helical" evidence="3">
    <location>
        <begin position="12"/>
        <end position="35"/>
    </location>
</feature>
<dbReference type="RefSeq" id="WP_058383959.1">
    <property type="nucleotide sequence ID" value="NZ_CP013661.2"/>
</dbReference>
<proteinExistence type="predicted"/>
<keyword evidence="1" id="KW-0479">Metal-binding</keyword>
<keyword evidence="6" id="KW-1185">Reference proteome</keyword>
<dbReference type="InterPro" id="IPR002509">
    <property type="entry name" value="NODB_dom"/>
</dbReference>
<dbReference type="EMBL" id="CP013661">
    <property type="protein sequence ID" value="ALS77279.1"/>
    <property type="molecule type" value="Genomic_DNA"/>
</dbReference>